<keyword evidence="1" id="KW-0812">Transmembrane</keyword>
<feature type="transmembrane region" description="Helical" evidence="1">
    <location>
        <begin position="218"/>
        <end position="237"/>
    </location>
</feature>
<feature type="transmembrane region" description="Helical" evidence="1">
    <location>
        <begin position="12"/>
        <end position="30"/>
    </location>
</feature>
<name>A0A1H3RWJ3_9BURK</name>
<feature type="transmembrane region" description="Helical" evidence="1">
    <location>
        <begin position="147"/>
        <end position="166"/>
    </location>
</feature>
<dbReference type="GO" id="GO:0016747">
    <property type="term" value="F:acyltransferase activity, transferring groups other than amino-acyl groups"/>
    <property type="evidence" value="ECO:0007669"/>
    <property type="project" value="InterPro"/>
</dbReference>
<keyword evidence="1" id="KW-1133">Transmembrane helix</keyword>
<feature type="transmembrane region" description="Helical" evidence="1">
    <location>
        <begin position="244"/>
        <end position="262"/>
    </location>
</feature>
<keyword evidence="3" id="KW-0012">Acyltransferase</keyword>
<dbReference type="InterPro" id="IPR002656">
    <property type="entry name" value="Acyl_transf_3_dom"/>
</dbReference>
<gene>
    <name evidence="3" type="ORF">SAMN05421547_11711</name>
</gene>
<protein>
    <submittedName>
        <fullName evidence="3">Peptidoglycan/LPS O-acetylase OafA/YrhL, contains acyltransferase and SGNH-hydrolase domains</fullName>
    </submittedName>
</protein>
<dbReference type="InterPro" id="IPR050879">
    <property type="entry name" value="Acyltransferase_3"/>
</dbReference>
<feature type="transmembrane region" description="Helical" evidence="1">
    <location>
        <begin position="50"/>
        <end position="71"/>
    </location>
</feature>
<feature type="transmembrane region" description="Helical" evidence="1">
    <location>
        <begin position="268"/>
        <end position="290"/>
    </location>
</feature>
<dbReference type="AlphaFoldDB" id="A0A1H3RWJ3"/>
<feature type="domain" description="Acyltransferase 3" evidence="2">
    <location>
        <begin position="10"/>
        <end position="346"/>
    </location>
</feature>
<keyword evidence="3" id="KW-0378">Hydrolase</keyword>
<keyword evidence="3" id="KW-0808">Transferase</keyword>
<feature type="transmembrane region" description="Helical" evidence="1">
    <location>
        <begin position="187"/>
        <end position="212"/>
    </location>
</feature>
<dbReference type="Pfam" id="PF01757">
    <property type="entry name" value="Acyl_transf_3"/>
    <property type="match status" value="1"/>
</dbReference>
<dbReference type="GO" id="GO:0016020">
    <property type="term" value="C:membrane"/>
    <property type="evidence" value="ECO:0007669"/>
    <property type="project" value="TreeGrafter"/>
</dbReference>
<evidence type="ECO:0000313" key="3">
    <source>
        <dbReference type="EMBL" id="SDZ29655.1"/>
    </source>
</evidence>
<keyword evidence="1" id="KW-0472">Membrane</keyword>
<feature type="transmembrane region" description="Helical" evidence="1">
    <location>
        <begin position="92"/>
        <end position="114"/>
    </location>
</feature>
<evidence type="ECO:0000259" key="2">
    <source>
        <dbReference type="Pfam" id="PF01757"/>
    </source>
</evidence>
<dbReference type="PANTHER" id="PTHR23028">
    <property type="entry name" value="ACETYLTRANSFERASE"/>
    <property type="match status" value="1"/>
</dbReference>
<dbReference type="EMBL" id="FNPE01000017">
    <property type="protein sequence ID" value="SDZ29655.1"/>
    <property type="molecule type" value="Genomic_DNA"/>
</dbReference>
<dbReference type="GO" id="GO:0016787">
    <property type="term" value="F:hydrolase activity"/>
    <property type="evidence" value="ECO:0007669"/>
    <property type="project" value="UniProtKB-KW"/>
</dbReference>
<dbReference type="Proteomes" id="UP000183417">
    <property type="component" value="Unassembled WGS sequence"/>
</dbReference>
<sequence>MSHASRSALIDCTKGLACAAIVWHHLAFYGPMSDIAHPAAPDLIDWLYEYARMAVQIFLVLGGYLAAASMAPQGHGQHSDPWSRIGRRFVRLVVPYAVALVVAVVVSAAVRPWFDHASVSGEPDLWQLVAHALLLQNIVGEESLSAGVWYVSIDFQLFALTALLLAGTRWGGALLRRRFGGQALSRCWPWTLSVAQALVVIGVAASLLGFNLDAQWDVWAPYFFGAYGLGMLAYWAAHADKSSTAWSWSLLIVALVVAALALEWRDRIALAGATALVLVAAMRSPAFAQAQGWAPLRRLGKISYSVFLVHFSVCLLVNAVESHFWPQSIPAALLGMCTAFVLSIAAGHLLYERVERHVPSWHMALRWQAGLVGTGLIAAFVAGLR</sequence>
<organism evidence="3 4">
    <name type="scientific">Delftia lacustris</name>
    <dbReference type="NCBI Taxonomy" id="558537"/>
    <lineage>
        <taxon>Bacteria</taxon>
        <taxon>Pseudomonadati</taxon>
        <taxon>Pseudomonadota</taxon>
        <taxon>Betaproteobacteria</taxon>
        <taxon>Burkholderiales</taxon>
        <taxon>Comamonadaceae</taxon>
        <taxon>Delftia</taxon>
    </lineage>
</organism>
<feature type="transmembrane region" description="Helical" evidence="1">
    <location>
        <begin position="363"/>
        <end position="384"/>
    </location>
</feature>
<dbReference type="PANTHER" id="PTHR23028:SF53">
    <property type="entry name" value="ACYL_TRANSF_3 DOMAIN-CONTAINING PROTEIN"/>
    <property type="match status" value="1"/>
</dbReference>
<feature type="transmembrane region" description="Helical" evidence="1">
    <location>
        <begin position="302"/>
        <end position="320"/>
    </location>
</feature>
<accession>A0A1H3RWJ3</accession>
<reference evidence="3 4" key="1">
    <citation type="submission" date="2016-10" db="EMBL/GenBank/DDBJ databases">
        <authorList>
            <person name="de Groot N.N."/>
        </authorList>
    </citation>
    <scope>NUCLEOTIDE SEQUENCE [LARGE SCALE GENOMIC DNA]</scope>
    <source>
        <strain evidence="3 4">LMG 24775</strain>
    </source>
</reference>
<evidence type="ECO:0000256" key="1">
    <source>
        <dbReference type="SAM" id="Phobius"/>
    </source>
</evidence>
<dbReference type="GO" id="GO:0000271">
    <property type="term" value="P:polysaccharide biosynthetic process"/>
    <property type="evidence" value="ECO:0007669"/>
    <property type="project" value="TreeGrafter"/>
</dbReference>
<proteinExistence type="predicted"/>
<dbReference type="GeneID" id="94693956"/>
<feature type="transmembrane region" description="Helical" evidence="1">
    <location>
        <begin position="332"/>
        <end position="351"/>
    </location>
</feature>
<evidence type="ECO:0000313" key="4">
    <source>
        <dbReference type="Proteomes" id="UP000183417"/>
    </source>
</evidence>
<dbReference type="RefSeq" id="WP_047325757.1">
    <property type="nucleotide sequence ID" value="NZ_CP141274.1"/>
</dbReference>